<evidence type="ECO:0000256" key="1">
    <source>
        <dbReference type="SAM" id="MobiDB-lite"/>
    </source>
</evidence>
<accession>A0A5A7NV77</accession>
<dbReference type="OrthoDB" id="4928386at2"/>
<reference evidence="3 4" key="1">
    <citation type="submission" date="2019-09" db="EMBL/GenBank/DDBJ databases">
        <title>Arthrobacter zafarii sp. nov., a moderately thermotolerant and halotolerant actinobacterium isolated from Cholistan desert soil of Pakistan.</title>
        <authorList>
            <person name="Amin A."/>
            <person name="Ahmed I."/>
            <person name="Khalid N."/>
            <person name="Schumann P."/>
            <person name="Busse H.J."/>
            <person name="Khan I.U."/>
            <person name="Li S."/>
            <person name="Li W.J."/>
        </authorList>
    </citation>
    <scope>NUCLEOTIDE SEQUENCE [LARGE SCALE GENOMIC DNA]</scope>
    <source>
        <strain evidence="3 4">NCCP-1664</strain>
    </source>
</reference>
<feature type="compositionally biased region" description="Basic residues" evidence="1">
    <location>
        <begin position="1"/>
        <end position="12"/>
    </location>
</feature>
<comment type="caution">
    <text evidence="3">The sequence shown here is derived from an EMBL/GenBank/DDBJ whole genome shotgun (WGS) entry which is preliminary data.</text>
</comment>
<dbReference type="EMBL" id="BKDJ01000014">
    <property type="protein sequence ID" value="GER23921.1"/>
    <property type="molecule type" value="Genomic_DNA"/>
</dbReference>
<feature type="transmembrane region" description="Helical" evidence="2">
    <location>
        <begin position="141"/>
        <end position="161"/>
    </location>
</feature>
<keyword evidence="2" id="KW-0472">Membrane</keyword>
<sequence length="222" mass="23635">MSRKSGKRRPQQSRRPAPSRPQRPGHRRVPAPAQQPPRQPASNPGLILLAGFCAALLLFWYYHLLVLNQLTGLSAGLAMPDQLIGGFDAAHVQALRAAMDADAAGQLNYVHKTAGVLFTLFLASATLLAVALHVRRRVLRWVLFAVPLGFAVVRLWGQAAIDALLHPEAAGSPVDAGDVALASALTVAGWVLLFGTVALAAAVVLASLARSFRRKHTEAGID</sequence>
<name>A0A5A7NV77_9MICC</name>
<dbReference type="AlphaFoldDB" id="A0A5A7NV77"/>
<keyword evidence="2" id="KW-1133">Transmembrane helix</keyword>
<dbReference type="RefSeq" id="WP_149957530.1">
    <property type="nucleotide sequence ID" value="NZ_BKDJ01000014.1"/>
</dbReference>
<keyword evidence="4" id="KW-1185">Reference proteome</keyword>
<evidence type="ECO:0000313" key="4">
    <source>
        <dbReference type="Proteomes" id="UP000325307"/>
    </source>
</evidence>
<evidence type="ECO:0000256" key="2">
    <source>
        <dbReference type="SAM" id="Phobius"/>
    </source>
</evidence>
<feature type="compositionally biased region" description="Low complexity" evidence="1">
    <location>
        <begin position="13"/>
        <end position="22"/>
    </location>
</feature>
<proteinExistence type="predicted"/>
<dbReference type="Proteomes" id="UP000325307">
    <property type="component" value="Unassembled WGS sequence"/>
</dbReference>
<keyword evidence="2" id="KW-0812">Transmembrane</keyword>
<feature type="region of interest" description="Disordered" evidence="1">
    <location>
        <begin position="1"/>
        <end position="40"/>
    </location>
</feature>
<feature type="transmembrane region" description="Helical" evidence="2">
    <location>
        <begin position="181"/>
        <end position="206"/>
    </location>
</feature>
<organism evidence="3 4">
    <name type="scientific">Zafaria cholistanensis</name>
    <dbReference type="NCBI Taxonomy" id="1682741"/>
    <lineage>
        <taxon>Bacteria</taxon>
        <taxon>Bacillati</taxon>
        <taxon>Actinomycetota</taxon>
        <taxon>Actinomycetes</taxon>
        <taxon>Micrococcales</taxon>
        <taxon>Micrococcaceae</taxon>
        <taxon>Zafaria</taxon>
    </lineage>
</organism>
<evidence type="ECO:0000313" key="3">
    <source>
        <dbReference type="EMBL" id="GER23921.1"/>
    </source>
</evidence>
<protein>
    <submittedName>
        <fullName evidence="3">Uncharacterized protein</fullName>
    </submittedName>
</protein>
<gene>
    <name evidence="3" type="ORF">NCCP1664_24160</name>
</gene>
<feature type="transmembrane region" description="Helical" evidence="2">
    <location>
        <begin position="45"/>
        <end position="63"/>
    </location>
</feature>
<feature type="transmembrane region" description="Helical" evidence="2">
    <location>
        <begin position="114"/>
        <end position="134"/>
    </location>
</feature>